<feature type="coiled-coil region" evidence="1">
    <location>
        <begin position="485"/>
        <end position="519"/>
    </location>
</feature>
<accession>A0A2W7N6F0</accession>
<organism evidence="4 5">
    <name type="scientific">Psychrobacillus insolitus</name>
    <dbReference type="NCBI Taxonomy" id="1461"/>
    <lineage>
        <taxon>Bacteria</taxon>
        <taxon>Bacillati</taxon>
        <taxon>Bacillota</taxon>
        <taxon>Bacilli</taxon>
        <taxon>Bacillales</taxon>
        <taxon>Bacillaceae</taxon>
        <taxon>Psychrobacillus</taxon>
    </lineage>
</organism>
<keyword evidence="5" id="KW-1185">Reference proteome</keyword>
<dbReference type="EMBL" id="QKZI01000003">
    <property type="protein sequence ID" value="PZX04952.1"/>
    <property type="molecule type" value="Genomic_DNA"/>
</dbReference>
<evidence type="ECO:0000313" key="4">
    <source>
        <dbReference type="EMBL" id="PZX04952.1"/>
    </source>
</evidence>
<feature type="transmembrane region" description="Helical" evidence="2">
    <location>
        <begin position="428"/>
        <end position="446"/>
    </location>
</feature>
<reference evidence="4 5" key="1">
    <citation type="submission" date="2018-06" db="EMBL/GenBank/DDBJ databases">
        <title>Genomic Encyclopedia of Type Strains, Phase IV (KMG-IV): sequencing the most valuable type-strain genomes for metagenomic binning, comparative biology and taxonomic classification.</title>
        <authorList>
            <person name="Goeker M."/>
        </authorList>
    </citation>
    <scope>NUCLEOTIDE SEQUENCE [LARGE SCALE GENOMIC DNA]</scope>
    <source>
        <strain evidence="4 5">DSM 5</strain>
    </source>
</reference>
<dbReference type="InterPro" id="IPR038734">
    <property type="entry name" value="YhaN_AAA"/>
</dbReference>
<dbReference type="PANTHER" id="PTHR41259:SF1">
    <property type="entry name" value="DOUBLE-STRAND BREAK REPAIR RAD50 ATPASE, PUTATIVE-RELATED"/>
    <property type="match status" value="1"/>
</dbReference>
<keyword evidence="2" id="KW-1133">Transmembrane helix</keyword>
<name>A0A2W7N6F0_9BACI</name>
<proteinExistence type="predicted"/>
<feature type="coiled-coil region" evidence="1">
    <location>
        <begin position="689"/>
        <end position="743"/>
    </location>
</feature>
<evidence type="ECO:0000256" key="2">
    <source>
        <dbReference type="SAM" id="Phobius"/>
    </source>
</evidence>
<dbReference type="SUPFAM" id="SSF52540">
    <property type="entry name" value="P-loop containing nucleoside triphosphate hydrolases"/>
    <property type="match status" value="2"/>
</dbReference>
<evidence type="ECO:0000256" key="1">
    <source>
        <dbReference type="SAM" id="Coils"/>
    </source>
</evidence>
<dbReference type="Proteomes" id="UP000248646">
    <property type="component" value="Unassembled WGS sequence"/>
</dbReference>
<keyword evidence="2" id="KW-0812">Transmembrane</keyword>
<feature type="coiled-coil region" evidence="1">
    <location>
        <begin position="368"/>
        <end position="416"/>
    </location>
</feature>
<evidence type="ECO:0000313" key="5">
    <source>
        <dbReference type="Proteomes" id="UP000248646"/>
    </source>
</evidence>
<sequence length="905" mass="105530">MLIEKLHIYGFGKHENVEINLIDGINVFFGENEAGKSTIQQFILHILFGFPQRNAQVLRYEPKSGAKYGGRIQILDDHGARVVIERVKGKASGDVTLYFEDGTRAGEKELASLLHSYSRADFEAIFSFSLLQLQGFEKMTEDELTRTLLSSGTTGMDTLSSVEAQFVKEMGELFKPTGKKPLINQKIEEVRELEVEWKKLIEEADKYEPSMQRLKEIDIELERFSEDEKALSSQLQQYMQWKQLHPIKVKEVELIHALETVKNQTFPPDGIRRFEVIKDKEINIKIENEQLIGNLKVLINNNETITVQQLEEIRSFLAYETEWHELRAKRIQIEEEHSNTLQSQMQQLALVGVDWEKSLTHIVEADVSIQQEDKLVSLLKKHEQLESELQQESRLLQMKTEDLQQQQARMTDAKRTSRTSSKKNEAQGIGFLFIGLILILGFVFSFLQSNWIIALIAIIICGPVYAGFYFIQKTMQKTNDIKAYERLLVKEHQTLQDQVKQLEQAINALEQEKRRIEQGVQIFLTTYHISEQLSPSLLPELFNRFRKIQDQQIQLEHMETNLYEVRSRLQKLEKQAQELSNISLVEGMLFHQLREFYLSEKKRIEESANMDKQKKEIDVRLKENQLLLNAYSENMDLLFHEAKVESENDYYAAYHIYEQKLTLEKELVQIELQLGKKKIGLEDFDGNFEIKCNENLKTLQEQRNKLVEEKASLSYRSTKLIEDDEQSEKLQHLEQKKAELQQLVKKWAAFKAVVEAIKQIMSQLKEEKLPEVLESAQSYFHTLTGKAYEKLELTPEGNFEAIKKTGQRFKIAELSQATKEQAYISLRLALAVSLKNKAPFPIIMDDPFVHFDRFRLQQMVQLMTELQEQHQLLYFTCHENMQYVWKDAHIVQVETLLNEKGGIVQ</sequence>
<dbReference type="OrthoDB" id="9764467at2"/>
<feature type="domain" description="YhaN AAA" evidence="3">
    <location>
        <begin position="1"/>
        <end position="201"/>
    </location>
</feature>
<dbReference type="AlphaFoldDB" id="A0A2W7N6F0"/>
<dbReference type="Gene3D" id="3.40.50.300">
    <property type="entry name" value="P-loop containing nucleotide triphosphate hydrolases"/>
    <property type="match status" value="2"/>
</dbReference>
<gene>
    <name evidence="4" type="ORF">C7437_103203</name>
</gene>
<protein>
    <submittedName>
        <fullName evidence="4">Uncharacterized protein YhaN</fullName>
    </submittedName>
</protein>
<keyword evidence="2" id="KW-0472">Membrane</keyword>
<feature type="coiled-coil region" evidence="1">
    <location>
        <begin position="555"/>
        <end position="582"/>
    </location>
</feature>
<dbReference type="PANTHER" id="PTHR41259">
    <property type="entry name" value="DOUBLE-STRAND BREAK REPAIR RAD50 ATPASE, PUTATIVE-RELATED"/>
    <property type="match status" value="1"/>
</dbReference>
<dbReference type="Pfam" id="PF13514">
    <property type="entry name" value="AAA_27"/>
    <property type="match status" value="1"/>
</dbReference>
<dbReference type="InterPro" id="IPR027417">
    <property type="entry name" value="P-loop_NTPase"/>
</dbReference>
<keyword evidence="1" id="KW-0175">Coiled coil</keyword>
<dbReference type="RefSeq" id="WP_111439598.1">
    <property type="nucleotide sequence ID" value="NZ_QKZI01000003.1"/>
</dbReference>
<comment type="caution">
    <text evidence="4">The sequence shown here is derived from an EMBL/GenBank/DDBJ whole genome shotgun (WGS) entry which is preliminary data.</text>
</comment>
<feature type="transmembrane region" description="Helical" evidence="2">
    <location>
        <begin position="452"/>
        <end position="471"/>
    </location>
</feature>
<evidence type="ECO:0000259" key="3">
    <source>
        <dbReference type="Pfam" id="PF13514"/>
    </source>
</evidence>